<accession>A0A6A5SIC3</accession>
<name>A0A6A5SIC3_9PLEO</name>
<reference evidence="1" key="1">
    <citation type="journal article" date="2020" name="Stud. Mycol.">
        <title>101 Dothideomycetes genomes: a test case for predicting lifestyles and emergence of pathogens.</title>
        <authorList>
            <person name="Haridas S."/>
            <person name="Albert R."/>
            <person name="Binder M."/>
            <person name="Bloem J."/>
            <person name="Labutti K."/>
            <person name="Salamov A."/>
            <person name="Andreopoulos B."/>
            <person name="Baker S."/>
            <person name="Barry K."/>
            <person name="Bills G."/>
            <person name="Bluhm B."/>
            <person name="Cannon C."/>
            <person name="Castanera R."/>
            <person name="Culley D."/>
            <person name="Daum C."/>
            <person name="Ezra D."/>
            <person name="Gonzalez J."/>
            <person name="Henrissat B."/>
            <person name="Kuo A."/>
            <person name="Liang C."/>
            <person name="Lipzen A."/>
            <person name="Lutzoni F."/>
            <person name="Magnuson J."/>
            <person name="Mondo S."/>
            <person name="Nolan M."/>
            <person name="Ohm R."/>
            <person name="Pangilinan J."/>
            <person name="Park H.-J."/>
            <person name="Ramirez L."/>
            <person name="Alfaro M."/>
            <person name="Sun H."/>
            <person name="Tritt A."/>
            <person name="Yoshinaga Y."/>
            <person name="Zwiers L.-H."/>
            <person name="Turgeon B."/>
            <person name="Goodwin S."/>
            <person name="Spatafora J."/>
            <person name="Crous P."/>
            <person name="Grigoriev I."/>
        </authorList>
    </citation>
    <scope>NUCLEOTIDE SEQUENCE</scope>
    <source>
        <strain evidence="1">CBS 161.51</strain>
    </source>
</reference>
<evidence type="ECO:0000313" key="2">
    <source>
        <dbReference type="Proteomes" id="UP000800038"/>
    </source>
</evidence>
<dbReference type="EMBL" id="ML976063">
    <property type="protein sequence ID" value="KAF1940395.1"/>
    <property type="molecule type" value="Genomic_DNA"/>
</dbReference>
<sequence>MLPPSTSIEHNHINTHTMVGWQGNARWAHIDIFNLLGIDPHSTDLTWEMVDARPRQIIKQLRPNDPAIVPPNGVSIALVNSFRSELFDLLYPSVKRGEELQAGDATPDSRRDLAQALDKINKAKLNGHTRTWDAENGVPSNWLGVHAALIHTNTSGDMPAGSSVAPPSYSFAAVQTGGATGLSSVMNACVEDELGETNDNQIPLDLDGTREDPIDFSGDITPASASASASADNSQALVLMPLHQRDKFMQLAMWDAAPANFKYVIAPSRLRAMAQKHTNNKSAVVIGVVRRPDWNAAQTFPEYICIAALEGGNALRIRVKQWSVGGNELPKWPGGGSIYLSLEEIRQQGYLFRPFCDNFDKERLRKYLAVMEKKGKMPMVKDKALVLRGG</sequence>
<keyword evidence="2" id="KW-1185">Reference proteome</keyword>
<organism evidence="1 2">
    <name type="scientific">Clathrospora elynae</name>
    <dbReference type="NCBI Taxonomy" id="706981"/>
    <lineage>
        <taxon>Eukaryota</taxon>
        <taxon>Fungi</taxon>
        <taxon>Dikarya</taxon>
        <taxon>Ascomycota</taxon>
        <taxon>Pezizomycotina</taxon>
        <taxon>Dothideomycetes</taxon>
        <taxon>Pleosporomycetidae</taxon>
        <taxon>Pleosporales</taxon>
        <taxon>Diademaceae</taxon>
        <taxon>Clathrospora</taxon>
    </lineage>
</organism>
<proteinExistence type="predicted"/>
<dbReference type="AlphaFoldDB" id="A0A6A5SIC3"/>
<gene>
    <name evidence="1" type="ORF">EJ02DRAFT_229357</name>
</gene>
<protein>
    <submittedName>
        <fullName evidence="1">Uncharacterized protein</fullName>
    </submittedName>
</protein>
<dbReference type="Proteomes" id="UP000800038">
    <property type="component" value="Unassembled WGS sequence"/>
</dbReference>
<dbReference type="OrthoDB" id="3742092at2759"/>
<evidence type="ECO:0000313" key="1">
    <source>
        <dbReference type="EMBL" id="KAF1940395.1"/>
    </source>
</evidence>